<dbReference type="RefSeq" id="WP_378976013.1">
    <property type="nucleotide sequence ID" value="NZ_JBHTBJ010000039.1"/>
</dbReference>
<organism evidence="1 2">
    <name type="scientific">Paractinoplanes rhizophilus</name>
    <dbReference type="NCBI Taxonomy" id="1416877"/>
    <lineage>
        <taxon>Bacteria</taxon>
        <taxon>Bacillati</taxon>
        <taxon>Actinomycetota</taxon>
        <taxon>Actinomycetes</taxon>
        <taxon>Micromonosporales</taxon>
        <taxon>Micromonosporaceae</taxon>
        <taxon>Paractinoplanes</taxon>
    </lineage>
</organism>
<proteinExistence type="predicted"/>
<accession>A0ABW2I1Z6</accession>
<dbReference type="EMBL" id="JBHTBJ010000039">
    <property type="protein sequence ID" value="MFC7278897.1"/>
    <property type="molecule type" value="Genomic_DNA"/>
</dbReference>
<sequence length="163" mass="17695">MNFILVQGARMRDVLVGAAYQAEDAAELVVAGVRFSVTRPFAGTATSVQRRLDEMAGRGAAERERAQRRAAAALDAAMTAVATSAVVNRLVDAQVERILRPLVRDILDDVLALLEKEPDRIQSLVRGQRDTMVDELVGRIRSGAAAGDDAVDRITTRVLRRDA</sequence>
<evidence type="ECO:0000313" key="1">
    <source>
        <dbReference type="EMBL" id="MFC7278897.1"/>
    </source>
</evidence>
<reference evidence="2" key="1">
    <citation type="journal article" date="2019" name="Int. J. Syst. Evol. Microbiol.">
        <title>The Global Catalogue of Microorganisms (GCM) 10K type strain sequencing project: providing services to taxonomists for standard genome sequencing and annotation.</title>
        <authorList>
            <consortium name="The Broad Institute Genomics Platform"/>
            <consortium name="The Broad Institute Genome Sequencing Center for Infectious Disease"/>
            <person name="Wu L."/>
            <person name="Ma J."/>
        </authorList>
    </citation>
    <scope>NUCLEOTIDE SEQUENCE [LARGE SCALE GENOMIC DNA]</scope>
    <source>
        <strain evidence="2">XZYJT-10</strain>
    </source>
</reference>
<protein>
    <submittedName>
        <fullName evidence="1">Uncharacterized protein</fullName>
    </submittedName>
</protein>
<comment type="caution">
    <text evidence="1">The sequence shown here is derived from an EMBL/GenBank/DDBJ whole genome shotgun (WGS) entry which is preliminary data.</text>
</comment>
<dbReference type="Proteomes" id="UP001596548">
    <property type="component" value="Unassembled WGS sequence"/>
</dbReference>
<gene>
    <name evidence="1" type="ORF">ACFQS1_33450</name>
</gene>
<name>A0ABW2I1Z6_9ACTN</name>
<evidence type="ECO:0000313" key="2">
    <source>
        <dbReference type="Proteomes" id="UP001596548"/>
    </source>
</evidence>
<keyword evidence="2" id="KW-1185">Reference proteome</keyword>